<proteinExistence type="inferred from homology"/>
<keyword evidence="5 9" id="KW-0812">Transmembrane</keyword>
<dbReference type="GO" id="GO:0015920">
    <property type="term" value="P:lipopolysaccharide transport"/>
    <property type="evidence" value="ECO:0007669"/>
    <property type="project" value="TreeGrafter"/>
</dbReference>
<evidence type="ECO:0000313" key="12">
    <source>
        <dbReference type="Proteomes" id="UP000260665"/>
    </source>
</evidence>
<comment type="caution">
    <text evidence="11">The sequence shown here is derived from an EMBL/GenBank/DDBJ whole genome shotgun (WGS) entry which is preliminary data.</text>
</comment>
<evidence type="ECO:0000256" key="8">
    <source>
        <dbReference type="ARBA" id="ARBA00023136"/>
    </source>
</evidence>
<dbReference type="GO" id="GO:0140359">
    <property type="term" value="F:ABC-type transporter activity"/>
    <property type="evidence" value="ECO:0007669"/>
    <property type="project" value="InterPro"/>
</dbReference>
<name>A0A3E1RII3_9BURK</name>
<keyword evidence="3" id="KW-0813">Transport</keyword>
<keyword evidence="7" id="KW-0625">Polysaccharide transport</keyword>
<keyword evidence="6 9" id="KW-1133">Transmembrane helix</keyword>
<evidence type="ECO:0000313" key="11">
    <source>
        <dbReference type="EMBL" id="RFO98802.1"/>
    </source>
</evidence>
<evidence type="ECO:0000256" key="5">
    <source>
        <dbReference type="ARBA" id="ARBA00022692"/>
    </source>
</evidence>
<protein>
    <recommendedName>
        <fullName evidence="10">ABC-2 type transporter transmembrane domain-containing protein</fullName>
    </recommendedName>
</protein>
<keyword evidence="4" id="KW-1003">Cell membrane</keyword>
<organism evidence="11 12">
    <name type="scientific">Rhodoferax lacus</name>
    <dbReference type="NCBI Taxonomy" id="2184758"/>
    <lineage>
        <taxon>Bacteria</taxon>
        <taxon>Pseudomonadati</taxon>
        <taxon>Pseudomonadota</taxon>
        <taxon>Betaproteobacteria</taxon>
        <taxon>Burkholderiales</taxon>
        <taxon>Comamonadaceae</taxon>
        <taxon>Rhodoferax</taxon>
    </lineage>
</organism>
<feature type="transmembrane region" description="Helical" evidence="9">
    <location>
        <begin position="64"/>
        <end position="89"/>
    </location>
</feature>
<feature type="domain" description="ABC-2 type transporter transmembrane" evidence="10">
    <location>
        <begin position="14"/>
        <end position="217"/>
    </location>
</feature>
<evidence type="ECO:0000259" key="10">
    <source>
        <dbReference type="Pfam" id="PF01061"/>
    </source>
</evidence>
<sequence>MTGWFVELYRWRELVFTLSRIDIRQRYRRSALGVWWNLITLSITMGALGYIWSNIFKTDLKSYLPYFAAGYILWNYIAALVNEGANAFITAESLIRQSNVPLQIHTARIVVRNLIILAINCVVLVLIFLVMGIAVSPFDILMAFIGVLLGLMLTTPAVMALAIACARFRDLPQVVSNILQLMFFVTPIMWKREALSAEHQWIADWNPLLLVLDAIRGPLLGSLLEPQQYLLLVGEIIVATVVGGLAFARYKKQLPYWA</sequence>
<evidence type="ECO:0000256" key="3">
    <source>
        <dbReference type="ARBA" id="ARBA00022448"/>
    </source>
</evidence>
<gene>
    <name evidence="11" type="ORF">DIC66_02700</name>
</gene>
<comment type="similarity">
    <text evidence="2">Belongs to the ABC-2 integral membrane protein family.</text>
</comment>
<evidence type="ECO:0000256" key="1">
    <source>
        <dbReference type="ARBA" id="ARBA00004651"/>
    </source>
</evidence>
<dbReference type="GO" id="GO:0015774">
    <property type="term" value="P:polysaccharide transport"/>
    <property type="evidence" value="ECO:0007669"/>
    <property type="project" value="UniProtKB-KW"/>
</dbReference>
<dbReference type="PANTHER" id="PTHR30413:SF10">
    <property type="entry name" value="CAPSULE POLYSACCHARIDE EXPORT INNER-MEMBRANE PROTEIN CTRC"/>
    <property type="match status" value="1"/>
</dbReference>
<evidence type="ECO:0000256" key="7">
    <source>
        <dbReference type="ARBA" id="ARBA00023047"/>
    </source>
</evidence>
<feature type="transmembrane region" description="Helical" evidence="9">
    <location>
        <begin position="140"/>
        <end position="164"/>
    </location>
</feature>
<comment type="subcellular location">
    <subcellularLocation>
        <location evidence="1">Cell membrane</location>
        <topology evidence="1">Multi-pass membrane protein</topology>
    </subcellularLocation>
</comment>
<keyword evidence="8 9" id="KW-0472">Membrane</keyword>
<evidence type="ECO:0000256" key="4">
    <source>
        <dbReference type="ARBA" id="ARBA00022475"/>
    </source>
</evidence>
<feature type="transmembrane region" description="Helical" evidence="9">
    <location>
        <begin position="110"/>
        <end position="134"/>
    </location>
</feature>
<feature type="transmembrane region" description="Helical" evidence="9">
    <location>
        <begin position="171"/>
        <end position="190"/>
    </location>
</feature>
<dbReference type="PANTHER" id="PTHR30413">
    <property type="entry name" value="INNER MEMBRANE TRANSPORT PERMEASE"/>
    <property type="match status" value="1"/>
</dbReference>
<accession>A0A3E1RII3</accession>
<reference evidence="11 12" key="1">
    <citation type="submission" date="2018-05" db="EMBL/GenBank/DDBJ databases">
        <title>Rhodoferax soyangensis sp.nov., isolated from an oligotrophic freshwater lake.</title>
        <authorList>
            <person name="Park M."/>
        </authorList>
    </citation>
    <scope>NUCLEOTIDE SEQUENCE [LARGE SCALE GENOMIC DNA]</scope>
    <source>
        <strain evidence="11 12">IMCC26218</strain>
    </source>
</reference>
<dbReference type="Proteomes" id="UP000260665">
    <property type="component" value="Unassembled WGS sequence"/>
</dbReference>
<dbReference type="AlphaFoldDB" id="A0A3E1RII3"/>
<dbReference type="OrthoDB" id="9796017at2"/>
<evidence type="ECO:0000256" key="2">
    <source>
        <dbReference type="ARBA" id="ARBA00007783"/>
    </source>
</evidence>
<keyword evidence="7" id="KW-0762">Sugar transport</keyword>
<dbReference type="InterPro" id="IPR013525">
    <property type="entry name" value="ABC2_TM"/>
</dbReference>
<dbReference type="EMBL" id="QFZK01000001">
    <property type="protein sequence ID" value="RFO98802.1"/>
    <property type="molecule type" value="Genomic_DNA"/>
</dbReference>
<evidence type="ECO:0000256" key="9">
    <source>
        <dbReference type="SAM" id="Phobius"/>
    </source>
</evidence>
<keyword evidence="12" id="KW-1185">Reference proteome</keyword>
<dbReference type="Pfam" id="PF01061">
    <property type="entry name" value="ABC2_membrane"/>
    <property type="match status" value="1"/>
</dbReference>
<dbReference type="GO" id="GO:0005886">
    <property type="term" value="C:plasma membrane"/>
    <property type="evidence" value="ECO:0007669"/>
    <property type="project" value="UniProtKB-SubCell"/>
</dbReference>
<dbReference type="RefSeq" id="WP_117173747.1">
    <property type="nucleotide sequence ID" value="NZ_QFZK01000001.1"/>
</dbReference>
<evidence type="ECO:0000256" key="6">
    <source>
        <dbReference type="ARBA" id="ARBA00022989"/>
    </source>
</evidence>
<feature type="transmembrane region" description="Helical" evidence="9">
    <location>
        <begin position="34"/>
        <end position="52"/>
    </location>
</feature>
<feature type="transmembrane region" description="Helical" evidence="9">
    <location>
        <begin position="229"/>
        <end position="248"/>
    </location>
</feature>